<dbReference type="GO" id="GO:0004198">
    <property type="term" value="F:calcium-dependent cysteine-type endopeptidase activity"/>
    <property type="evidence" value="ECO:0007669"/>
    <property type="project" value="InterPro"/>
</dbReference>
<accession>A0A2G5UQB4</accession>
<proteinExistence type="inferred from homology"/>
<evidence type="ECO:0000256" key="2">
    <source>
        <dbReference type="PROSITE-ProRule" id="PRU00239"/>
    </source>
</evidence>
<dbReference type="InterPro" id="IPR022684">
    <property type="entry name" value="Calpain_cysteine_protease"/>
</dbReference>
<dbReference type="Proteomes" id="UP000230233">
    <property type="component" value="Chromosome III"/>
</dbReference>
<keyword evidence="5" id="KW-1185">Reference proteome</keyword>
<dbReference type="AlphaFoldDB" id="A0A2G5UQB4"/>
<comment type="similarity">
    <text evidence="1">Belongs to the peptidase C2 family.</text>
</comment>
<dbReference type="OrthoDB" id="5907776at2759"/>
<feature type="domain" description="Calpain catalytic" evidence="3">
    <location>
        <begin position="8"/>
        <end position="201"/>
    </location>
</feature>
<evidence type="ECO:0000256" key="1">
    <source>
        <dbReference type="ARBA" id="ARBA00007623"/>
    </source>
</evidence>
<dbReference type="Pfam" id="PF00648">
    <property type="entry name" value="Peptidase_C2"/>
    <property type="match status" value="1"/>
</dbReference>
<dbReference type="InterPro" id="IPR038765">
    <property type="entry name" value="Papain-like_cys_pep_sf"/>
</dbReference>
<dbReference type="Gene3D" id="3.90.70.10">
    <property type="entry name" value="Cysteine proteinases"/>
    <property type="match status" value="1"/>
</dbReference>
<dbReference type="InterPro" id="IPR001300">
    <property type="entry name" value="Peptidase_C2_calpain_cat"/>
</dbReference>
<comment type="caution">
    <text evidence="2">Lacks conserved residue(s) required for the propagation of feature annotation.</text>
</comment>
<evidence type="ECO:0000313" key="4">
    <source>
        <dbReference type="EMBL" id="PIC41747.1"/>
    </source>
</evidence>
<evidence type="ECO:0000313" key="5">
    <source>
        <dbReference type="Proteomes" id="UP000230233"/>
    </source>
</evidence>
<sequence>MFDTPFLTLVDGHFPGKPFSYFLLSHVFKGEMWPSLIQKAIAKSWLGYDRMRFLKCSTAFRWLTGANCIFYSFNEKTNLDFFWKKMLEFQSSNFLLTASTAKKGSSWDKSTGLLDDMTYSIIDTRLHEGKHRLVLLGTTGIFGGGCDGRWKGKWADLPVPEAFIPKKVSDEEELDFKKRYFWIEISAFCELFQGITVCRYREGWSVLSIDPKKAARGMENALYLDVKTRCTLTLEIIHPEPSTDNKRSTGLVNIHHGNPGNEVGKVWRSIPRQETTDERAVETEPMEFEPGAYLLINSVTSEKVTPNYRYIIRSPMPLKRKHFWCGNPMVKSEAVHISLLSLRNGKTGREVKDGIFVRDHSKGNTILVMAENKTKKRIGICIIAESKNEEIIYSDEIQIHPAKIYNYFYIDPETACVLGTIYCKRRMEMREQPKLECSYKIKVIDGEELKKEEKLSPLDNKRYAPIRLSELPVLENL</sequence>
<dbReference type="GO" id="GO:0005737">
    <property type="term" value="C:cytoplasm"/>
    <property type="evidence" value="ECO:0007669"/>
    <property type="project" value="TreeGrafter"/>
</dbReference>
<gene>
    <name evidence="4" type="primary">Cnig_chr_III.g9051</name>
    <name evidence="4" type="ORF">B9Z55_009051</name>
</gene>
<organism evidence="4 5">
    <name type="scientific">Caenorhabditis nigoni</name>
    <dbReference type="NCBI Taxonomy" id="1611254"/>
    <lineage>
        <taxon>Eukaryota</taxon>
        <taxon>Metazoa</taxon>
        <taxon>Ecdysozoa</taxon>
        <taxon>Nematoda</taxon>
        <taxon>Chromadorea</taxon>
        <taxon>Rhabditida</taxon>
        <taxon>Rhabditina</taxon>
        <taxon>Rhabditomorpha</taxon>
        <taxon>Rhabditoidea</taxon>
        <taxon>Rhabditidae</taxon>
        <taxon>Peloderinae</taxon>
        <taxon>Caenorhabditis</taxon>
    </lineage>
</organism>
<dbReference type="PANTHER" id="PTHR10183:SF382">
    <property type="entry name" value="CALPAIN-15"/>
    <property type="match status" value="1"/>
</dbReference>
<protein>
    <recommendedName>
        <fullName evidence="3">Calpain catalytic domain-containing protein</fullName>
    </recommendedName>
</protein>
<dbReference type="PANTHER" id="PTHR10183">
    <property type="entry name" value="CALPAIN"/>
    <property type="match status" value="1"/>
</dbReference>
<dbReference type="SUPFAM" id="SSF54001">
    <property type="entry name" value="Cysteine proteinases"/>
    <property type="match status" value="1"/>
</dbReference>
<name>A0A2G5UQB4_9PELO</name>
<dbReference type="PROSITE" id="PS50203">
    <property type="entry name" value="CALPAIN_CAT"/>
    <property type="match status" value="1"/>
</dbReference>
<reference evidence="5" key="1">
    <citation type="submission" date="2017-10" db="EMBL/GenBank/DDBJ databases">
        <title>Rapid genome shrinkage in a self-fertile nematode reveals novel sperm competition proteins.</title>
        <authorList>
            <person name="Yin D."/>
            <person name="Schwarz E.M."/>
            <person name="Thomas C.G."/>
            <person name="Felde R.L."/>
            <person name="Korf I.F."/>
            <person name="Cutter A.D."/>
            <person name="Schartner C.M."/>
            <person name="Ralston E.J."/>
            <person name="Meyer B.J."/>
            <person name="Haag E.S."/>
        </authorList>
    </citation>
    <scope>NUCLEOTIDE SEQUENCE [LARGE SCALE GENOMIC DNA]</scope>
    <source>
        <strain evidence="5">JU1422</strain>
    </source>
</reference>
<dbReference type="GO" id="GO:0006508">
    <property type="term" value="P:proteolysis"/>
    <property type="evidence" value="ECO:0007669"/>
    <property type="project" value="InterPro"/>
</dbReference>
<comment type="caution">
    <text evidence="4">The sequence shown here is derived from an EMBL/GenBank/DDBJ whole genome shotgun (WGS) entry which is preliminary data.</text>
</comment>
<evidence type="ECO:0000259" key="3">
    <source>
        <dbReference type="PROSITE" id="PS50203"/>
    </source>
</evidence>
<dbReference type="STRING" id="1611254.A0A2G5UQB4"/>
<dbReference type="EMBL" id="PDUG01000003">
    <property type="protein sequence ID" value="PIC41747.1"/>
    <property type="molecule type" value="Genomic_DNA"/>
</dbReference>